<gene>
    <name evidence="2" type="ORF">E1757_25875</name>
</gene>
<evidence type="ECO:0000313" key="3">
    <source>
        <dbReference type="Proteomes" id="UP000295636"/>
    </source>
</evidence>
<dbReference type="Proteomes" id="UP000295636">
    <property type="component" value="Unassembled WGS sequence"/>
</dbReference>
<dbReference type="InterPro" id="IPR029059">
    <property type="entry name" value="AB_hydrolase_5"/>
</dbReference>
<organism evidence="2 3">
    <name type="scientific">Paenibacillus piri</name>
    <dbReference type="NCBI Taxonomy" id="2547395"/>
    <lineage>
        <taxon>Bacteria</taxon>
        <taxon>Bacillati</taxon>
        <taxon>Bacillota</taxon>
        <taxon>Bacilli</taxon>
        <taxon>Bacillales</taxon>
        <taxon>Paenibacillaceae</taxon>
        <taxon>Paenibacillus</taxon>
    </lineage>
</organism>
<dbReference type="GO" id="GO:0016787">
    <property type="term" value="F:hydrolase activity"/>
    <property type="evidence" value="ECO:0007669"/>
    <property type="project" value="UniProtKB-KW"/>
</dbReference>
<sequence>MEPYKPDAAALEAMKGGEGVAVTESKEWIIFEPGKGKKAEPDILFYPGGLVRPESYAPLALSLAKEGLRAWIVKMPLNLAIFGEDRASRVIETEPGRDFIIGGHSLGGVVAARYAVKHPEHLKGVYLLASYTDRKGNLRGLTLPVLSIVGTLDGVLNGNAFEQGKRFLPDKTEYAEITGGNHAQFGSYGKQKNDNPASIPSEKQLSITVSLIVNWLERLEPPGGGSPK</sequence>
<proteinExistence type="predicted"/>
<protein>
    <submittedName>
        <fullName evidence="2">Alpha/beta hydrolase</fullName>
    </submittedName>
</protein>
<reference evidence="2 3" key="1">
    <citation type="submission" date="2019-03" db="EMBL/GenBank/DDBJ databases">
        <title>This is whole genome sequence of Paenibacillus sp MS74 strain.</title>
        <authorList>
            <person name="Trinh H.N."/>
        </authorList>
    </citation>
    <scope>NUCLEOTIDE SEQUENCE [LARGE SCALE GENOMIC DNA]</scope>
    <source>
        <strain evidence="2 3">MS74</strain>
    </source>
</reference>
<comment type="caution">
    <text evidence="2">The sequence shown here is derived from an EMBL/GenBank/DDBJ whole genome shotgun (WGS) entry which is preliminary data.</text>
</comment>
<feature type="domain" description="Alpha/beta hydrolase fold-5" evidence="1">
    <location>
        <begin position="43"/>
        <end position="205"/>
    </location>
</feature>
<dbReference type="OrthoDB" id="9780932at2"/>
<keyword evidence="2" id="KW-0378">Hydrolase</keyword>
<name>A0A4R5KHM6_9BACL</name>
<dbReference type="SUPFAM" id="SSF53474">
    <property type="entry name" value="alpha/beta-Hydrolases"/>
    <property type="match status" value="1"/>
</dbReference>
<dbReference type="AlphaFoldDB" id="A0A4R5KHM6"/>
<dbReference type="Gene3D" id="3.40.50.1820">
    <property type="entry name" value="alpha/beta hydrolase"/>
    <property type="match status" value="1"/>
</dbReference>
<evidence type="ECO:0000313" key="2">
    <source>
        <dbReference type="EMBL" id="TDF93887.1"/>
    </source>
</evidence>
<dbReference type="Pfam" id="PF12695">
    <property type="entry name" value="Abhydrolase_5"/>
    <property type="match status" value="1"/>
</dbReference>
<keyword evidence="3" id="KW-1185">Reference proteome</keyword>
<accession>A0A4R5KHM6</accession>
<dbReference type="InterPro" id="IPR029058">
    <property type="entry name" value="AB_hydrolase_fold"/>
</dbReference>
<evidence type="ECO:0000259" key="1">
    <source>
        <dbReference type="Pfam" id="PF12695"/>
    </source>
</evidence>
<dbReference type="EMBL" id="SMRT01000015">
    <property type="protein sequence ID" value="TDF93887.1"/>
    <property type="molecule type" value="Genomic_DNA"/>
</dbReference>